<dbReference type="OrthoDB" id="6287725at2759"/>
<dbReference type="AlphaFoldDB" id="A0A9X0A7S0"/>
<gene>
    <name evidence="2" type="ORF">OS493_008398</name>
</gene>
<evidence type="ECO:0000256" key="1">
    <source>
        <dbReference type="SAM" id="MobiDB-lite"/>
    </source>
</evidence>
<dbReference type="Proteomes" id="UP001163046">
    <property type="component" value="Unassembled WGS sequence"/>
</dbReference>
<dbReference type="EMBL" id="MU825399">
    <property type="protein sequence ID" value="KAJ7393099.1"/>
    <property type="molecule type" value="Genomic_DNA"/>
</dbReference>
<feature type="compositionally biased region" description="Basic and acidic residues" evidence="1">
    <location>
        <begin position="1"/>
        <end position="13"/>
    </location>
</feature>
<feature type="region of interest" description="Disordered" evidence="1">
    <location>
        <begin position="1"/>
        <end position="40"/>
    </location>
</feature>
<reference evidence="2" key="1">
    <citation type="submission" date="2023-01" db="EMBL/GenBank/DDBJ databases">
        <title>Genome assembly of the deep-sea coral Lophelia pertusa.</title>
        <authorList>
            <person name="Herrera S."/>
            <person name="Cordes E."/>
        </authorList>
    </citation>
    <scope>NUCLEOTIDE SEQUENCE</scope>
    <source>
        <strain evidence="2">USNM1676648</strain>
        <tissue evidence="2">Polyp</tissue>
    </source>
</reference>
<proteinExistence type="predicted"/>
<accession>A0A9X0A7S0</accession>
<name>A0A9X0A7S0_9CNID</name>
<protein>
    <submittedName>
        <fullName evidence="2">Uncharacterized protein</fullName>
    </submittedName>
</protein>
<organism evidence="2 3">
    <name type="scientific">Desmophyllum pertusum</name>
    <dbReference type="NCBI Taxonomy" id="174260"/>
    <lineage>
        <taxon>Eukaryota</taxon>
        <taxon>Metazoa</taxon>
        <taxon>Cnidaria</taxon>
        <taxon>Anthozoa</taxon>
        <taxon>Hexacorallia</taxon>
        <taxon>Scleractinia</taxon>
        <taxon>Caryophylliina</taxon>
        <taxon>Caryophylliidae</taxon>
        <taxon>Desmophyllum</taxon>
    </lineage>
</organism>
<evidence type="ECO:0000313" key="2">
    <source>
        <dbReference type="EMBL" id="KAJ7393099.1"/>
    </source>
</evidence>
<keyword evidence="3" id="KW-1185">Reference proteome</keyword>
<sequence length="87" mass="9538">MAETENRVSEDGRASSALENGFVLPWGQPPDRQTSTAASDVTPGEFVLRTLFAEFTVLAEKKIETILSEPLERPLSKVSSKRGRCSI</sequence>
<comment type="caution">
    <text evidence="2">The sequence shown here is derived from an EMBL/GenBank/DDBJ whole genome shotgun (WGS) entry which is preliminary data.</text>
</comment>
<evidence type="ECO:0000313" key="3">
    <source>
        <dbReference type="Proteomes" id="UP001163046"/>
    </source>
</evidence>